<dbReference type="Gene3D" id="3.40.250.10">
    <property type="entry name" value="Rhodanese-like domain"/>
    <property type="match status" value="1"/>
</dbReference>
<dbReference type="FunCoup" id="Q6CU84">
    <property type="interactions" value="484"/>
</dbReference>
<accession>Q6CU84</accession>
<dbReference type="STRING" id="284590.Q6CU84"/>
<dbReference type="KEGG" id="kla:KLLA0_C06886g"/>
<sequence length="157" mass="17244">MGIWEKIHVAWKGENTADSQPVTSGDQTNTEPKETHVNEGKNYDFDDIVSLIKTKPDNVILLDVREPEEFAIVQIPGSVNMPYKSAPDALAYGDEEFKGKFGFPKPSKDQELVFFCAAGRRALGAQSKAVEEGYTNASIYSGSTNDWVAKGGDKLQL</sequence>
<dbReference type="PANTHER" id="PTHR44086">
    <property type="entry name" value="THIOSULFATE SULFURTRANSFERASE RDL2, MITOCHONDRIAL-RELATED"/>
    <property type="match status" value="1"/>
</dbReference>
<keyword evidence="4" id="KW-1185">Reference proteome</keyword>
<dbReference type="InterPro" id="IPR001763">
    <property type="entry name" value="Rhodanese-like_dom"/>
</dbReference>
<dbReference type="RefSeq" id="XP_452505.1">
    <property type="nucleotide sequence ID" value="XM_452505.1"/>
</dbReference>
<dbReference type="GO" id="GO:0004792">
    <property type="term" value="F:thiosulfate-cyanide sulfurtransferase activity"/>
    <property type="evidence" value="ECO:0007669"/>
    <property type="project" value="TreeGrafter"/>
</dbReference>
<dbReference type="InterPro" id="IPR036873">
    <property type="entry name" value="Rhodanese-like_dom_sf"/>
</dbReference>
<gene>
    <name evidence="3" type="ORF">KLLA0_C06886g</name>
</gene>
<dbReference type="OMA" id="KEWVTYE"/>
<proteinExistence type="predicted"/>
<feature type="compositionally biased region" description="Polar residues" evidence="1">
    <location>
        <begin position="16"/>
        <end position="30"/>
    </location>
</feature>
<dbReference type="GO" id="GO:0005739">
    <property type="term" value="C:mitochondrion"/>
    <property type="evidence" value="ECO:0007669"/>
    <property type="project" value="TreeGrafter"/>
</dbReference>
<dbReference type="HOGENOM" id="CLU_089574_0_2_1"/>
<evidence type="ECO:0000259" key="2">
    <source>
        <dbReference type="PROSITE" id="PS50206"/>
    </source>
</evidence>
<dbReference type="Proteomes" id="UP000000598">
    <property type="component" value="Chromosome C"/>
</dbReference>
<evidence type="ECO:0000313" key="3">
    <source>
        <dbReference type="EMBL" id="CAH01356.1"/>
    </source>
</evidence>
<evidence type="ECO:0000313" key="4">
    <source>
        <dbReference type="Proteomes" id="UP000000598"/>
    </source>
</evidence>
<dbReference type="CDD" id="cd01519">
    <property type="entry name" value="RHOD_HSP67B2"/>
    <property type="match status" value="1"/>
</dbReference>
<evidence type="ECO:0000256" key="1">
    <source>
        <dbReference type="SAM" id="MobiDB-lite"/>
    </source>
</evidence>
<dbReference type="SUPFAM" id="SSF52821">
    <property type="entry name" value="Rhodanese/Cell cycle control phosphatase"/>
    <property type="match status" value="1"/>
</dbReference>
<dbReference type="InParanoid" id="Q6CU84"/>
<feature type="compositionally biased region" description="Basic and acidic residues" evidence="1">
    <location>
        <begin position="31"/>
        <end position="40"/>
    </location>
</feature>
<protein>
    <submittedName>
        <fullName evidence="3">KLLA0C06886p</fullName>
    </submittedName>
</protein>
<organism evidence="3 4">
    <name type="scientific">Kluyveromyces lactis (strain ATCC 8585 / CBS 2359 / DSM 70799 / NBRC 1267 / NRRL Y-1140 / WM37)</name>
    <name type="common">Yeast</name>
    <name type="synonym">Candida sphaerica</name>
    <dbReference type="NCBI Taxonomy" id="284590"/>
    <lineage>
        <taxon>Eukaryota</taxon>
        <taxon>Fungi</taxon>
        <taxon>Dikarya</taxon>
        <taxon>Ascomycota</taxon>
        <taxon>Saccharomycotina</taxon>
        <taxon>Saccharomycetes</taxon>
        <taxon>Saccharomycetales</taxon>
        <taxon>Saccharomycetaceae</taxon>
        <taxon>Kluyveromyces</taxon>
    </lineage>
</organism>
<dbReference type="EMBL" id="CR382123">
    <property type="protein sequence ID" value="CAH01356.1"/>
    <property type="molecule type" value="Genomic_DNA"/>
</dbReference>
<dbReference type="PROSITE" id="PS50206">
    <property type="entry name" value="RHODANESE_3"/>
    <property type="match status" value="1"/>
</dbReference>
<dbReference type="eggNOG" id="KOG1530">
    <property type="taxonomic scope" value="Eukaryota"/>
</dbReference>
<reference evidence="3 4" key="1">
    <citation type="journal article" date="2004" name="Nature">
        <title>Genome evolution in yeasts.</title>
        <authorList>
            <consortium name="Genolevures"/>
            <person name="Dujon B."/>
            <person name="Sherman D."/>
            <person name="Fischer G."/>
            <person name="Durrens P."/>
            <person name="Casaregola S."/>
            <person name="Lafontaine I."/>
            <person name="de Montigny J."/>
            <person name="Marck C."/>
            <person name="Neuveglise C."/>
            <person name="Talla E."/>
            <person name="Goffard N."/>
            <person name="Frangeul L."/>
            <person name="Aigle M."/>
            <person name="Anthouard V."/>
            <person name="Babour A."/>
            <person name="Barbe V."/>
            <person name="Barnay S."/>
            <person name="Blanchin S."/>
            <person name="Beckerich J.M."/>
            <person name="Beyne E."/>
            <person name="Bleykasten C."/>
            <person name="Boisrame A."/>
            <person name="Boyer J."/>
            <person name="Cattolico L."/>
            <person name="Confanioleri F."/>
            <person name="de Daruvar A."/>
            <person name="Despons L."/>
            <person name="Fabre E."/>
            <person name="Fairhead C."/>
            <person name="Ferry-Dumazet H."/>
            <person name="Groppi A."/>
            <person name="Hantraye F."/>
            <person name="Hennequin C."/>
            <person name="Jauniaux N."/>
            <person name="Joyet P."/>
            <person name="Kachouri R."/>
            <person name="Kerrest A."/>
            <person name="Koszul R."/>
            <person name="Lemaire M."/>
            <person name="Lesur I."/>
            <person name="Ma L."/>
            <person name="Muller H."/>
            <person name="Nicaud J.M."/>
            <person name="Nikolski M."/>
            <person name="Oztas S."/>
            <person name="Ozier-Kalogeropoulos O."/>
            <person name="Pellenz S."/>
            <person name="Potier S."/>
            <person name="Richard G.F."/>
            <person name="Straub M.L."/>
            <person name="Suleau A."/>
            <person name="Swennene D."/>
            <person name="Tekaia F."/>
            <person name="Wesolowski-Louvel M."/>
            <person name="Westhof E."/>
            <person name="Wirth B."/>
            <person name="Zeniou-Meyer M."/>
            <person name="Zivanovic I."/>
            <person name="Bolotin-Fukuhara M."/>
            <person name="Thierry A."/>
            <person name="Bouchier C."/>
            <person name="Caudron B."/>
            <person name="Scarpelli C."/>
            <person name="Gaillardin C."/>
            <person name="Weissenbach J."/>
            <person name="Wincker P."/>
            <person name="Souciet J.L."/>
        </authorList>
    </citation>
    <scope>NUCLEOTIDE SEQUENCE [LARGE SCALE GENOMIC DNA]</scope>
    <source>
        <strain evidence="4">ATCC 8585 / CBS 2359 / DSM 70799 / NBRC 1267 / NRRL Y-1140 / WM37</strain>
    </source>
</reference>
<dbReference type="Pfam" id="PF00581">
    <property type="entry name" value="Rhodanese"/>
    <property type="match status" value="1"/>
</dbReference>
<dbReference type="PaxDb" id="284590-Q6CU84"/>
<feature type="region of interest" description="Disordered" evidence="1">
    <location>
        <begin position="14"/>
        <end position="40"/>
    </location>
</feature>
<dbReference type="AlphaFoldDB" id="Q6CU84"/>
<name>Q6CU84_KLULA</name>
<dbReference type="PANTHER" id="PTHR44086:SF10">
    <property type="entry name" value="THIOSULFATE SULFURTRANSFERASE_RHODANESE-LIKE DOMAIN-CONTAINING PROTEIN 3"/>
    <property type="match status" value="1"/>
</dbReference>
<dbReference type="SMART" id="SM00450">
    <property type="entry name" value="RHOD"/>
    <property type="match status" value="1"/>
</dbReference>
<feature type="domain" description="Rhodanese" evidence="2">
    <location>
        <begin position="55"/>
        <end position="156"/>
    </location>
</feature>
<dbReference type="GeneID" id="2892047"/>